<evidence type="ECO:0000313" key="3">
    <source>
        <dbReference type="Proteomes" id="UP001315278"/>
    </source>
</evidence>
<organism evidence="2 3">
    <name type="scientific">Bradyrhizobium jicamae</name>
    <dbReference type="NCBI Taxonomy" id="280332"/>
    <lineage>
        <taxon>Bacteria</taxon>
        <taxon>Pseudomonadati</taxon>
        <taxon>Pseudomonadota</taxon>
        <taxon>Alphaproteobacteria</taxon>
        <taxon>Hyphomicrobiales</taxon>
        <taxon>Nitrobacteraceae</taxon>
        <taxon>Bradyrhizobium</taxon>
    </lineage>
</organism>
<feature type="signal peptide" evidence="1">
    <location>
        <begin position="1"/>
        <end position="28"/>
    </location>
</feature>
<dbReference type="Proteomes" id="UP001315278">
    <property type="component" value="Unassembled WGS sequence"/>
</dbReference>
<evidence type="ECO:0000256" key="1">
    <source>
        <dbReference type="SAM" id="SignalP"/>
    </source>
</evidence>
<evidence type="ECO:0000313" key="2">
    <source>
        <dbReference type="EMBL" id="MBR0800142.1"/>
    </source>
</evidence>
<accession>A0ABS5FTP8</accession>
<proteinExistence type="predicted"/>
<dbReference type="EMBL" id="JAFCJH010000049">
    <property type="protein sequence ID" value="MBR0800142.1"/>
    <property type="molecule type" value="Genomic_DNA"/>
</dbReference>
<comment type="caution">
    <text evidence="2">The sequence shown here is derived from an EMBL/GenBank/DDBJ whole genome shotgun (WGS) entry which is preliminary data.</text>
</comment>
<dbReference type="RefSeq" id="WP_212494661.1">
    <property type="nucleotide sequence ID" value="NZ_JAFCJH010000049.1"/>
</dbReference>
<gene>
    <name evidence="2" type="ORF">JQ615_32720</name>
</gene>
<sequence length="168" mass="17786">MRRLNTASLAILGSAAIVGSLLAGPALAEGTMAKGVKHTQAGTKGSQTLARGERHAQRHAIYRSERMRNANAALPHERVYRRPAGPAEVAGDIVGGAVATAGAIATAPFRAFDSGYNNGYYGYATSYNDYYGYGYGGRDWKTYAAHNNLVCMPGTTFKGADGLQHLCQ</sequence>
<evidence type="ECO:0008006" key="4">
    <source>
        <dbReference type="Google" id="ProtNLM"/>
    </source>
</evidence>
<name>A0ABS5FTP8_9BRAD</name>
<protein>
    <recommendedName>
        <fullName evidence="4">Lectin-like protein BA14k</fullName>
    </recommendedName>
</protein>
<feature type="chain" id="PRO_5045167509" description="Lectin-like protein BA14k" evidence="1">
    <location>
        <begin position="29"/>
        <end position="168"/>
    </location>
</feature>
<reference evidence="3" key="1">
    <citation type="journal article" date="2021" name="ISME J.">
        <title>Evolutionary origin and ecological implication of a unique nif island in free-living Bradyrhizobium lineages.</title>
        <authorList>
            <person name="Tao J."/>
        </authorList>
    </citation>
    <scope>NUCLEOTIDE SEQUENCE [LARGE SCALE GENOMIC DNA]</scope>
    <source>
        <strain evidence="3">SZCCT0434</strain>
    </source>
</reference>
<keyword evidence="1" id="KW-0732">Signal</keyword>
<keyword evidence="3" id="KW-1185">Reference proteome</keyword>